<name>A0A8C2THM4_COTJA</name>
<dbReference type="GO" id="GO:0030154">
    <property type="term" value="P:cell differentiation"/>
    <property type="evidence" value="ECO:0007669"/>
    <property type="project" value="UniProtKB-ARBA"/>
</dbReference>
<evidence type="ECO:0000256" key="4">
    <source>
        <dbReference type="ARBA" id="ARBA00023136"/>
    </source>
</evidence>
<evidence type="ECO:0000256" key="2">
    <source>
        <dbReference type="ARBA" id="ARBA00022475"/>
    </source>
</evidence>
<accession>A0A8C2THM4</accession>
<dbReference type="CDD" id="cd23543">
    <property type="entry name" value="TFP_LU_ECD_Ly6E"/>
    <property type="match status" value="1"/>
</dbReference>
<keyword evidence="2" id="KW-1003">Cell membrane</keyword>
<evidence type="ECO:0000256" key="5">
    <source>
        <dbReference type="ARBA" id="ARBA00023180"/>
    </source>
</evidence>
<dbReference type="InterPro" id="IPR045860">
    <property type="entry name" value="Snake_toxin-like_sf"/>
</dbReference>
<dbReference type="InterPro" id="IPR051110">
    <property type="entry name" value="Ly-6/neurotoxin-like_GPI-ap"/>
</dbReference>
<dbReference type="GeneTree" id="ENSGT00960000189320"/>
<evidence type="ECO:0000256" key="3">
    <source>
        <dbReference type="ARBA" id="ARBA00022729"/>
    </source>
</evidence>
<organism evidence="7 8">
    <name type="scientific">Coturnix japonica</name>
    <name type="common">Japanese quail</name>
    <name type="synonym">Coturnix coturnix japonica</name>
    <dbReference type="NCBI Taxonomy" id="93934"/>
    <lineage>
        <taxon>Eukaryota</taxon>
        <taxon>Metazoa</taxon>
        <taxon>Chordata</taxon>
        <taxon>Craniata</taxon>
        <taxon>Vertebrata</taxon>
        <taxon>Euteleostomi</taxon>
        <taxon>Archelosauria</taxon>
        <taxon>Archosauria</taxon>
        <taxon>Dinosauria</taxon>
        <taxon>Saurischia</taxon>
        <taxon>Theropoda</taxon>
        <taxon>Coelurosauria</taxon>
        <taxon>Aves</taxon>
        <taxon>Neognathae</taxon>
        <taxon>Galloanserae</taxon>
        <taxon>Galliformes</taxon>
        <taxon>Phasianidae</taxon>
        <taxon>Perdicinae</taxon>
        <taxon>Coturnix</taxon>
    </lineage>
</organism>
<reference evidence="7" key="3">
    <citation type="submission" date="2025-09" db="UniProtKB">
        <authorList>
            <consortium name="Ensembl"/>
        </authorList>
    </citation>
    <scope>IDENTIFICATION</scope>
</reference>
<comment type="subcellular location">
    <subcellularLocation>
        <location evidence="1">Cell membrane</location>
    </subcellularLocation>
</comment>
<dbReference type="Proteomes" id="UP000694412">
    <property type="component" value="Chromosome 2"/>
</dbReference>
<dbReference type="PANTHER" id="PTHR16983:SF13">
    <property type="entry name" value="LYMPHOCYTE ANTIGEN 6E"/>
    <property type="match status" value="1"/>
</dbReference>
<keyword evidence="3" id="KW-0732">Signal</keyword>
<protein>
    <recommendedName>
        <fullName evidence="6">UPAR/Ly6 domain-containing protein</fullName>
    </recommendedName>
</protein>
<evidence type="ECO:0000256" key="1">
    <source>
        <dbReference type="ARBA" id="ARBA00004236"/>
    </source>
</evidence>
<reference evidence="7" key="2">
    <citation type="submission" date="2025-08" db="UniProtKB">
        <authorList>
            <consortium name="Ensembl"/>
        </authorList>
    </citation>
    <scope>IDENTIFICATION</scope>
</reference>
<dbReference type="Ensembl" id="ENSCJPT00005017875.1">
    <property type="protein sequence ID" value="ENSCJPP00005012320.1"/>
    <property type="gene ID" value="ENSCJPG00005010480.1"/>
</dbReference>
<dbReference type="GO" id="GO:0030550">
    <property type="term" value="F:acetylcholine receptor inhibitor activity"/>
    <property type="evidence" value="ECO:0007669"/>
    <property type="project" value="TreeGrafter"/>
</dbReference>
<dbReference type="InterPro" id="IPR016054">
    <property type="entry name" value="LY6_UPA_recep-like"/>
</dbReference>
<feature type="domain" description="UPAR/Ly6" evidence="6">
    <location>
        <begin position="27"/>
        <end position="107"/>
    </location>
</feature>
<dbReference type="AlphaFoldDB" id="A0A8C2THM4"/>
<evidence type="ECO:0000313" key="8">
    <source>
        <dbReference type="Proteomes" id="UP000694412"/>
    </source>
</evidence>
<dbReference type="InterPro" id="IPR035076">
    <property type="entry name" value="Toxin/TOLIP"/>
</dbReference>
<dbReference type="Gene3D" id="2.10.60.10">
    <property type="entry name" value="CD59"/>
    <property type="match status" value="1"/>
</dbReference>
<evidence type="ECO:0000313" key="7">
    <source>
        <dbReference type="Ensembl" id="ENSCJPP00005012320.1"/>
    </source>
</evidence>
<keyword evidence="5" id="KW-0325">Glycoprotein</keyword>
<dbReference type="FunFam" id="2.10.60.10:FF:000003">
    <property type="entry name" value="lymphocyte antigen 6E isoform X1"/>
    <property type="match status" value="1"/>
</dbReference>
<dbReference type="Pfam" id="PF00087">
    <property type="entry name" value="Toxin_TOLIP"/>
    <property type="match status" value="1"/>
</dbReference>
<reference evidence="7" key="1">
    <citation type="submission" date="2015-11" db="EMBL/GenBank/DDBJ databases">
        <authorList>
            <consortium name="International Coturnix japonica Genome Analysis Consortium"/>
            <person name="Warren W."/>
            <person name="Burt D.W."/>
            <person name="Antin P.B."/>
            <person name="Lanford R."/>
            <person name="Gros J."/>
            <person name="Wilson R.K."/>
        </authorList>
    </citation>
    <scope>NUCLEOTIDE SEQUENCE [LARGE SCALE GENOMIC DNA]</scope>
</reference>
<keyword evidence="8" id="KW-1185">Reference proteome</keyword>
<sequence length="121" mass="13588">MQSFVLWLRDTQPWLPILISRSSRRWEQSNWSCLKAKKCSDEDEYCVTNVAAVGIGSLSFWKRITKKCSKTCPYHNFSLGLATYTSFCCQTFLCNLPACPGPRLGMCLSRGELVSCSSIGS</sequence>
<dbReference type="SUPFAM" id="SSF57302">
    <property type="entry name" value="Snake toxin-like"/>
    <property type="match status" value="1"/>
</dbReference>
<keyword evidence="4" id="KW-0472">Membrane</keyword>
<dbReference type="PANTHER" id="PTHR16983">
    <property type="entry name" value="UPAR/LY6 DOMAIN-CONTAINING PROTEIN"/>
    <property type="match status" value="1"/>
</dbReference>
<proteinExistence type="predicted"/>
<dbReference type="GO" id="GO:0005886">
    <property type="term" value="C:plasma membrane"/>
    <property type="evidence" value="ECO:0007669"/>
    <property type="project" value="UniProtKB-SubCell"/>
</dbReference>
<evidence type="ECO:0000259" key="6">
    <source>
        <dbReference type="SMART" id="SM00134"/>
    </source>
</evidence>
<dbReference type="SMART" id="SM00134">
    <property type="entry name" value="LU"/>
    <property type="match status" value="1"/>
</dbReference>